<keyword evidence="2" id="KW-1185">Reference proteome</keyword>
<sequence length="125" mass="14483">MQFKATVVSLSEIDENEITISINNEILVCFLAYYPNTLELGQQYEVELSLFFIDDSNIDISRHTKMNDSFCRIGNIYGYQVFGILYDNKIRTNTIILEDDVFRNYSGFESEDVCLKVDRINLAIV</sequence>
<evidence type="ECO:0000313" key="1">
    <source>
        <dbReference type="EMBL" id="MCJ8145666.1"/>
    </source>
</evidence>
<comment type="caution">
    <text evidence="1">The sequence shown here is derived from an EMBL/GenBank/DDBJ whole genome shotgun (WGS) entry which is preliminary data.</text>
</comment>
<reference evidence="1" key="1">
    <citation type="submission" date="2022-02" db="EMBL/GenBank/DDBJ databases">
        <title>Acinetobacter A3.8 sp. nov., isolated from Sediment (Zhairuo Island).</title>
        <authorList>
            <person name="Zheng K."/>
        </authorList>
    </citation>
    <scope>NUCLEOTIDE SEQUENCE</scope>
    <source>
        <strain evidence="1">A3.8</strain>
    </source>
</reference>
<dbReference type="RefSeq" id="WP_241570366.1">
    <property type="nucleotide sequence ID" value="NZ_JAKUML010000002.1"/>
</dbReference>
<dbReference type="AlphaFoldDB" id="A0A9X1WV93"/>
<name>A0A9X1WV93_9GAMM</name>
<accession>A0A9X1WV93</accession>
<evidence type="ECO:0000313" key="2">
    <source>
        <dbReference type="Proteomes" id="UP001139701"/>
    </source>
</evidence>
<gene>
    <name evidence="1" type="ORF">MKI79_01855</name>
</gene>
<organism evidence="1 2">
    <name type="scientific">Acinetobacter sedimenti</name>
    <dbReference type="NCBI Taxonomy" id="2919922"/>
    <lineage>
        <taxon>Bacteria</taxon>
        <taxon>Pseudomonadati</taxon>
        <taxon>Pseudomonadota</taxon>
        <taxon>Gammaproteobacteria</taxon>
        <taxon>Moraxellales</taxon>
        <taxon>Moraxellaceae</taxon>
        <taxon>Acinetobacter</taxon>
    </lineage>
</organism>
<dbReference type="EMBL" id="JAKUML010000002">
    <property type="protein sequence ID" value="MCJ8145666.1"/>
    <property type="molecule type" value="Genomic_DNA"/>
</dbReference>
<proteinExistence type="predicted"/>
<protein>
    <submittedName>
        <fullName evidence="1">Uncharacterized protein</fullName>
    </submittedName>
</protein>
<dbReference type="Proteomes" id="UP001139701">
    <property type="component" value="Unassembled WGS sequence"/>
</dbReference>